<dbReference type="NCBIfam" id="TIGR01966">
    <property type="entry name" value="RNasePH"/>
    <property type="match status" value="1"/>
</dbReference>
<dbReference type="SUPFAM" id="SSF55666">
    <property type="entry name" value="Ribonuclease PH domain 2-like"/>
    <property type="match status" value="1"/>
</dbReference>
<evidence type="ECO:0000256" key="9">
    <source>
        <dbReference type="ARBA" id="ARBA00022670"/>
    </source>
</evidence>
<comment type="catalytic activity">
    <reaction evidence="17">
        <text>Preferential cleavage: (Ac)2-L-Lys-D-Ala-|-D-Ala. Also transpeptidation of peptidyl-alanyl moieties that are N-acyl substituents of D-alanine.</text>
        <dbReference type="EC" id="3.4.16.4"/>
    </reaction>
</comment>
<dbReference type="GO" id="GO:0016075">
    <property type="term" value="P:rRNA catabolic process"/>
    <property type="evidence" value="ECO:0007669"/>
    <property type="project" value="TreeGrafter"/>
</dbReference>
<evidence type="ECO:0000256" key="12">
    <source>
        <dbReference type="ARBA" id="ARBA00022801"/>
    </source>
</evidence>
<dbReference type="InterPro" id="IPR020568">
    <property type="entry name" value="Ribosomal_Su5_D2-typ_SF"/>
</dbReference>
<name>A0A9Q0S4X6_9DIPT</name>
<dbReference type="SMART" id="SM00936">
    <property type="entry name" value="PBP5_C"/>
    <property type="match status" value="1"/>
</dbReference>
<protein>
    <recommendedName>
        <fullName evidence="5">serine-type D-Ala-D-Ala carboxypeptidase</fullName>
        <ecNumber evidence="5">3.4.16.4</ecNumber>
    </recommendedName>
</protein>
<dbReference type="InterPro" id="IPR001247">
    <property type="entry name" value="ExoRNase_PH_dom1"/>
</dbReference>
<dbReference type="GO" id="GO:0008360">
    <property type="term" value="P:regulation of cell shape"/>
    <property type="evidence" value="ECO:0007669"/>
    <property type="project" value="UniProtKB-KW"/>
</dbReference>
<keyword evidence="9" id="KW-0645">Protease</keyword>
<evidence type="ECO:0000313" key="20">
    <source>
        <dbReference type="Proteomes" id="UP001151699"/>
    </source>
</evidence>
<evidence type="ECO:0000256" key="14">
    <source>
        <dbReference type="ARBA" id="ARBA00022960"/>
    </source>
</evidence>
<evidence type="ECO:0000256" key="6">
    <source>
        <dbReference type="ARBA" id="ARBA00022552"/>
    </source>
</evidence>
<evidence type="ECO:0000256" key="13">
    <source>
        <dbReference type="ARBA" id="ARBA00022884"/>
    </source>
</evidence>
<dbReference type="InterPro" id="IPR027408">
    <property type="entry name" value="PNPase/RNase_PH_dom_sf"/>
</dbReference>
<dbReference type="GO" id="GO:0008033">
    <property type="term" value="P:tRNA processing"/>
    <property type="evidence" value="ECO:0007669"/>
    <property type="project" value="UniProtKB-KW"/>
</dbReference>
<dbReference type="PROSITE" id="PS01277">
    <property type="entry name" value="RIBONUCLEASE_PH"/>
    <property type="match status" value="1"/>
</dbReference>
<dbReference type="SUPFAM" id="SSF56601">
    <property type="entry name" value="beta-lactamase/transpeptidase-like"/>
    <property type="match status" value="1"/>
</dbReference>
<keyword evidence="11" id="KW-0732">Signal</keyword>
<evidence type="ECO:0000256" key="3">
    <source>
        <dbReference type="ARBA" id="ARBA00006678"/>
    </source>
</evidence>
<comment type="function">
    <text evidence="1">Removes C-terminal D-alanyl residues from sugar-peptide cell wall precursors.</text>
</comment>
<keyword evidence="13" id="KW-0694">RNA-binding</keyword>
<comment type="similarity">
    <text evidence="4">Belongs to the peptidase S11 family.</text>
</comment>
<dbReference type="Gene3D" id="3.30.230.70">
    <property type="entry name" value="GHMP Kinase, N-terminal domain"/>
    <property type="match status" value="1"/>
</dbReference>
<evidence type="ECO:0000256" key="15">
    <source>
        <dbReference type="ARBA" id="ARBA00022984"/>
    </source>
</evidence>
<keyword evidence="20" id="KW-1185">Reference proteome</keyword>
<dbReference type="InterPro" id="IPR015847">
    <property type="entry name" value="ExoRNase_PH_dom2"/>
</dbReference>
<gene>
    <name evidence="19" type="primary">rph_0</name>
    <name evidence="19" type="ORF">Bhyg_00376</name>
</gene>
<dbReference type="GO" id="GO:0071555">
    <property type="term" value="P:cell wall organization"/>
    <property type="evidence" value="ECO:0007669"/>
    <property type="project" value="UniProtKB-KW"/>
</dbReference>
<dbReference type="PRINTS" id="PR00725">
    <property type="entry name" value="DADACBPTASE1"/>
</dbReference>
<evidence type="ECO:0000256" key="5">
    <source>
        <dbReference type="ARBA" id="ARBA00012448"/>
    </source>
</evidence>
<accession>A0A9Q0S4X6</accession>
<evidence type="ECO:0000256" key="8">
    <source>
        <dbReference type="ARBA" id="ARBA00022645"/>
    </source>
</evidence>
<keyword evidence="12" id="KW-0378">Hydrolase</keyword>
<dbReference type="GO" id="GO:0006364">
    <property type="term" value="P:rRNA processing"/>
    <property type="evidence" value="ECO:0007669"/>
    <property type="project" value="UniProtKB-KW"/>
</dbReference>
<dbReference type="InterPro" id="IPR018044">
    <property type="entry name" value="Peptidase_S11"/>
</dbReference>
<reference evidence="19" key="1">
    <citation type="submission" date="2022-07" db="EMBL/GenBank/DDBJ databases">
        <authorList>
            <person name="Trinca V."/>
            <person name="Uliana J.V.C."/>
            <person name="Torres T.T."/>
            <person name="Ward R.J."/>
            <person name="Monesi N."/>
        </authorList>
    </citation>
    <scope>NUCLEOTIDE SEQUENCE</scope>
    <source>
        <strain evidence="19">HSMRA1968</strain>
        <tissue evidence="19">Whole embryos</tissue>
    </source>
</reference>
<evidence type="ECO:0000313" key="19">
    <source>
        <dbReference type="EMBL" id="KAJ6645174.1"/>
    </source>
</evidence>
<dbReference type="Gene3D" id="3.40.710.10">
    <property type="entry name" value="DD-peptidase/beta-lactamase superfamily"/>
    <property type="match status" value="1"/>
</dbReference>
<comment type="similarity">
    <text evidence="3">Belongs to the RNase PH family.</text>
</comment>
<keyword evidence="16" id="KW-0961">Cell wall biogenesis/degradation</keyword>
<dbReference type="InterPro" id="IPR050080">
    <property type="entry name" value="RNase_PH"/>
</dbReference>
<dbReference type="FunFam" id="3.30.230.70:FF:000003">
    <property type="entry name" value="Ribonuclease PH"/>
    <property type="match status" value="1"/>
</dbReference>
<dbReference type="EC" id="3.4.16.4" evidence="5"/>
<organism evidence="19 20">
    <name type="scientific">Pseudolycoriella hygida</name>
    <dbReference type="NCBI Taxonomy" id="35572"/>
    <lineage>
        <taxon>Eukaryota</taxon>
        <taxon>Metazoa</taxon>
        <taxon>Ecdysozoa</taxon>
        <taxon>Arthropoda</taxon>
        <taxon>Hexapoda</taxon>
        <taxon>Insecta</taxon>
        <taxon>Pterygota</taxon>
        <taxon>Neoptera</taxon>
        <taxon>Endopterygota</taxon>
        <taxon>Diptera</taxon>
        <taxon>Nematocera</taxon>
        <taxon>Sciaroidea</taxon>
        <taxon>Sciaridae</taxon>
        <taxon>Pseudolycoriella</taxon>
    </lineage>
</organism>
<dbReference type="SUPFAM" id="SSF54211">
    <property type="entry name" value="Ribosomal protein S5 domain 2-like"/>
    <property type="match status" value="1"/>
</dbReference>
<dbReference type="InterPro" id="IPR015956">
    <property type="entry name" value="Peniciliin-bd_prot_C_sf"/>
</dbReference>
<comment type="caution">
    <text evidence="19">The sequence shown here is derived from an EMBL/GenBank/DDBJ whole genome shotgun (WGS) entry which is preliminary data.</text>
</comment>
<evidence type="ECO:0000256" key="2">
    <source>
        <dbReference type="ARBA" id="ARBA00004752"/>
    </source>
</evidence>
<evidence type="ECO:0000256" key="17">
    <source>
        <dbReference type="ARBA" id="ARBA00034000"/>
    </source>
</evidence>
<keyword evidence="6" id="KW-0698">rRNA processing</keyword>
<evidence type="ECO:0000259" key="18">
    <source>
        <dbReference type="SMART" id="SM00936"/>
    </source>
</evidence>
<keyword evidence="15" id="KW-0573">Peptidoglycan synthesis</keyword>
<evidence type="ECO:0000256" key="4">
    <source>
        <dbReference type="ARBA" id="ARBA00007164"/>
    </source>
</evidence>
<keyword evidence="8" id="KW-0121">Carboxypeptidase</keyword>
<dbReference type="InterPro" id="IPR037167">
    <property type="entry name" value="Peptidase_S11_C_sf"/>
</dbReference>
<dbReference type="InterPro" id="IPR001967">
    <property type="entry name" value="Peptidase_S11_N"/>
</dbReference>
<dbReference type="AlphaFoldDB" id="A0A9Q0S4X6"/>
<evidence type="ECO:0000256" key="16">
    <source>
        <dbReference type="ARBA" id="ARBA00023316"/>
    </source>
</evidence>
<dbReference type="Gene3D" id="2.60.410.10">
    <property type="entry name" value="D-Ala-D-Ala carboxypeptidase, C-terminal domain"/>
    <property type="match status" value="1"/>
</dbReference>
<keyword evidence="14" id="KW-0133">Cell shape</keyword>
<dbReference type="HAMAP" id="MF_00564">
    <property type="entry name" value="RNase_PH"/>
    <property type="match status" value="1"/>
</dbReference>
<evidence type="ECO:0000256" key="10">
    <source>
        <dbReference type="ARBA" id="ARBA00022694"/>
    </source>
</evidence>
<dbReference type="PANTHER" id="PTHR11953:SF0">
    <property type="entry name" value="EXOSOME COMPLEX COMPONENT RRP41"/>
    <property type="match status" value="1"/>
</dbReference>
<dbReference type="Proteomes" id="UP001151699">
    <property type="component" value="Chromosome A"/>
</dbReference>
<sequence length="719" mass="80273">MRAFDRKNNQLRNISIEPSVLLNADGSCLIKFGNTHVICSATCETSVPPFLRGQNQGWISAEYGMLPRSTHQRIKRESTQGKQSGRTQEIQRLIGRSMRTAIDLKVLGERQIILDCDVINADGGTRTAAITGSYIALHLAIRSLIARKILRTNPLISQVAAISCGIYKGQPIVDLDYLEDSNAEVDANFVFAGVEKVKDITTDSSTLKVENLKDHLVERVESLPIDPPETKKALIQNILKTPKKSTNLKDSLQKAAVIIDIMEKVVLPHSSDFLQGAHIMVEDNGSIYDRLKDLGLVKERFSSHHRDNKAESDASIQAGEIFREFLVGKTKDGKTWFQLEAHSIGGISNFVKHMVDYITYVLTGKNVGQYGLSEHVDSKVLLAKDAYERMIPSSMTKIMTSYLIEEKIQKGEVSFDSHFIVSEKAWRMGGSKSFMPLGEMVRLEDILSGIIIQSGNDACIVAAEGLYGTEENFVEAMNLQAQKIGMKDTHFVNASGWPAENHYSTAYDLTVLSRTLIKNHPEFYHIYSEKYFTFGKDQKGQPITQGNRNLLLYKDIGCDGIKTGYTDDGGYGMVASCVDDGRRYIMVINGLSSMKKRANEAMMLLDWIKQNFIHKKFYDKGDLIKEVDVWLGVRDTVQLVTAEKLSMVVPRSNQGKVDMKISIPSTLSAPLKAGDIVGKVSVTIDNDAQEIDILAKESIDKVGFLKRIACYFNYLFFNK</sequence>
<evidence type="ECO:0000256" key="11">
    <source>
        <dbReference type="ARBA" id="ARBA00022729"/>
    </source>
</evidence>
<dbReference type="Pfam" id="PF00768">
    <property type="entry name" value="Peptidase_S11"/>
    <property type="match status" value="1"/>
</dbReference>
<dbReference type="OrthoDB" id="10254188at2759"/>
<proteinExistence type="inferred from homology"/>
<keyword evidence="10" id="KW-0819">tRNA processing</keyword>
<dbReference type="InterPro" id="IPR036345">
    <property type="entry name" value="ExoRNase_PH_dom2_sf"/>
</dbReference>
<dbReference type="InterPro" id="IPR018336">
    <property type="entry name" value="RNase_PH_CS"/>
</dbReference>
<dbReference type="Pfam" id="PF07943">
    <property type="entry name" value="PBP5_C"/>
    <property type="match status" value="1"/>
</dbReference>
<dbReference type="GO" id="GO:0006508">
    <property type="term" value="P:proteolysis"/>
    <property type="evidence" value="ECO:0007669"/>
    <property type="project" value="UniProtKB-KW"/>
</dbReference>
<comment type="pathway">
    <text evidence="2">Cell wall biogenesis; peptidoglycan biosynthesis.</text>
</comment>
<feature type="domain" description="Peptidase S11 D-Ala-D-Ala carboxypeptidase A C-terminal" evidence="18">
    <location>
        <begin position="612"/>
        <end position="701"/>
    </location>
</feature>
<evidence type="ECO:0000256" key="1">
    <source>
        <dbReference type="ARBA" id="ARBA00003217"/>
    </source>
</evidence>
<dbReference type="PANTHER" id="PTHR11953">
    <property type="entry name" value="EXOSOME COMPLEX COMPONENT"/>
    <property type="match status" value="1"/>
</dbReference>
<dbReference type="Pfam" id="PF01138">
    <property type="entry name" value="RNase_PH"/>
    <property type="match status" value="1"/>
</dbReference>
<dbReference type="GO" id="GO:0009002">
    <property type="term" value="F:serine-type D-Ala-D-Ala carboxypeptidase activity"/>
    <property type="evidence" value="ECO:0007669"/>
    <property type="project" value="UniProtKB-EC"/>
</dbReference>
<dbReference type="EMBL" id="WJQU01000001">
    <property type="protein sequence ID" value="KAJ6645174.1"/>
    <property type="molecule type" value="Genomic_DNA"/>
</dbReference>
<dbReference type="GO" id="GO:0000049">
    <property type="term" value="F:tRNA binding"/>
    <property type="evidence" value="ECO:0007669"/>
    <property type="project" value="UniProtKB-KW"/>
</dbReference>
<dbReference type="GO" id="GO:0009022">
    <property type="term" value="F:tRNA nucleotidyltransferase activity"/>
    <property type="evidence" value="ECO:0007669"/>
    <property type="project" value="InterPro"/>
</dbReference>
<dbReference type="InterPro" id="IPR002381">
    <property type="entry name" value="RNase_PH_bac-type"/>
</dbReference>
<evidence type="ECO:0000256" key="7">
    <source>
        <dbReference type="ARBA" id="ARBA00022555"/>
    </source>
</evidence>
<dbReference type="SUPFAM" id="SSF69189">
    <property type="entry name" value="Penicillin-binding protein associated domain"/>
    <property type="match status" value="1"/>
</dbReference>
<dbReference type="Pfam" id="PF03725">
    <property type="entry name" value="RNase_PH_C"/>
    <property type="match status" value="1"/>
</dbReference>
<dbReference type="InterPro" id="IPR012338">
    <property type="entry name" value="Beta-lactam/transpept-like"/>
</dbReference>
<keyword evidence="7" id="KW-0820">tRNA-binding</keyword>
<dbReference type="InterPro" id="IPR012907">
    <property type="entry name" value="Peptidase_S11_C"/>
</dbReference>